<dbReference type="Pfam" id="PF18813">
    <property type="entry name" value="PBECR4"/>
    <property type="match status" value="1"/>
</dbReference>
<proteinExistence type="predicted"/>
<dbReference type="EMBL" id="JAVTXN010000004">
    <property type="protein sequence ID" value="MDT9608757.1"/>
    <property type="molecule type" value="Genomic_DNA"/>
</dbReference>
<dbReference type="Proteomes" id="UP000460132">
    <property type="component" value="Unassembled WGS sequence"/>
</dbReference>
<name>A0A2M9WKJ4_9LACO</name>
<dbReference type="RefSeq" id="WP_100733329.1">
    <property type="nucleotide sequence ID" value="NZ_JAGSXU010000025.1"/>
</dbReference>
<dbReference type="InterPro" id="IPR041420">
    <property type="entry name" value="PBECR4"/>
</dbReference>
<dbReference type="Proteomes" id="UP000231914">
    <property type="component" value="Unassembled WGS sequence"/>
</dbReference>
<evidence type="ECO:0000313" key="3">
    <source>
        <dbReference type="EMBL" id="MYN54439.1"/>
    </source>
</evidence>
<evidence type="ECO:0000313" key="6">
    <source>
        <dbReference type="Proteomes" id="UP000460132"/>
    </source>
</evidence>
<reference evidence="2" key="3">
    <citation type="submission" date="2023-08" db="EMBL/GenBank/DDBJ databases">
        <title>Lactobacillus from the Female Urinary Tract.</title>
        <authorList>
            <person name="Stegman N."/>
            <person name="Jackson B."/>
            <person name="Steiling M."/>
            <person name="Sedano C."/>
            <person name="Wolfe A."/>
            <person name="Putonti C."/>
        </authorList>
    </citation>
    <scope>NUCLEOTIDE SEQUENCE</scope>
    <source>
        <strain evidence="2">UMB5661</strain>
    </source>
</reference>
<organism evidence="4 5">
    <name type="scientific">Lactobacillus crispatus</name>
    <dbReference type="NCBI Taxonomy" id="47770"/>
    <lineage>
        <taxon>Bacteria</taxon>
        <taxon>Bacillati</taxon>
        <taxon>Bacillota</taxon>
        <taxon>Bacilli</taxon>
        <taxon>Lactobacillales</taxon>
        <taxon>Lactobacillaceae</taxon>
        <taxon>Lactobacillus</taxon>
    </lineage>
</organism>
<sequence>MAYRINNLNDVDYLKILQDYRQNFAGKVAVITTNYKKLCSFKVSFSEQNLPHLMGWQKVIGKNSSATNIIRLIDNNEFTLANTRKNSEFFRIKDRLLNYNFLHDIFYGKLTNVCIMTSDMKPNKLKLDIVFYHPKDKQRIIVLGLRKRKNTPYFVPTTLHVEKIKNNPYLSRRKTSIKSFKWI</sequence>
<evidence type="ECO:0000313" key="4">
    <source>
        <dbReference type="EMBL" id="PJZ10058.1"/>
    </source>
</evidence>
<dbReference type="EMBL" id="WWFF01000013">
    <property type="protein sequence ID" value="MYN54439.1"/>
    <property type="molecule type" value="Genomic_DNA"/>
</dbReference>
<gene>
    <name evidence="4" type="ORF">BHU41_03365</name>
    <name evidence="3" type="ORF">GTK63_09075</name>
    <name evidence="2" type="ORF">RON39_01220</name>
</gene>
<comment type="caution">
    <text evidence="4">The sequence shown here is derived from an EMBL/GenBank/DDBJ whole genome shotgun (WGS) entry which is preliminary data.</text>
</comment>
<dbReference type="AlphaFoldDB" id="A0A2M9WKJ4"/>
<dbReference type="EMBL" id="MKXG01000410">
    <property type="protein sequence ID" value="PJZ10058.1"/>
    <property type="molecule type" value="Genomic_DNA"/>
</dbReference>
<reference evidence="4 5" key="1">
    <citation type="submission" date="2016-10" db="EMBL/GenBank/DDBJ databases">
        <title>WGS of isloates from the oral cavity of healthy individuals.</title>
        <authorList>
            <person name="Sharma S."/>
            <person name="Pal V.K."/>
            <person name="Patil P.B."/>
            <person name="Korpole S."/>
            <person name="Grover V."/>
        </authorList>
    </citation>
    <scope>NUCLEOTIDE SEQUENCE [LARGE SCALE GENOMIC DNA]</scope>
    <source>
        <strain evidence="4 5">DISK12</strain>
    </source>
</reference>
<reference evidence="3 6" key="2">
    <citation type="submission" date="2020-01" db="EMBL/GenBank/DDBJ databases">
        <title>Vaginal microbiome of pregnant Indian women: Insights into the genome of dominants Lactobacillus species.</title>
        <authorList>
            <person name="Das B."/>
            <person name="Mehta O."/>
            <person name="Ghosh T.S."/>
            <person name="Kothidar A."/>
            <person name="Gowtham M.R."/>
            <person name="Mitra R."/>
            <person name="Kshetrapal P."/>
            <person name="Wadhwa N."/>
            <person name="Thiruvengadam R."/>
            <person name="Nair G.B."/>
            <person name="Bhatnagar S."/>
            <person name="Pore S."/>
        </authorList>
    </citation>
    <scope>NUCLEOTIDE SEQUENCE [LARGE SCALE GENOMIC DNA]</scope>
    <source>
        <strain evidence="3 6">Indica2</strain>
    </source>
</reference>
<evidence type="ECO:0000313" key="5">
    <source>
        <dbReference type="Proteomes" id="UP000231914"/>
    </source>
</evidence>
<feature type="domain" description="Phage-Barnase-EndoU-ColicinE5/D-RelE like nuclease 4" evidence="1">
    <location>
        <begin position="15"/>
        <end position="174"/>
    </location>
</feature>
<evidence type="ECO:0000313" key="2">
    <source>
        <dbReference type="EMBL" id="MDT9608757.1"/>
    </source>
</evidence>
<protein>
    <submittedName>
        <fullName evidence="2">PBECR4 domain-containing protein</fullName>
    </submittedName>
</protein>
<accession>A0A2M9WKJ4</accession>
<evidence type="ECO:0000259" key="1">
    <source>
        <dbReference type="Pfam" id="PF18813"/>
    </source>
</evidence>
<dbReference type="Proteomes" id="UP001253287">
    <property type="component" value="Unassembled WGS sequence"/>
</dbReference>